<dbReference type="GO" id="GO:0008194">
    <property type="term" value="F:UDP-glycosyltransferase activity"/>
    <property type="evidence" value="ECO:0007669"/>
    <property type="project" value="InterPro"/>
</dbReference>
<reference evidence="4 5" key="1">
    <citation type="submission" date="2018-09" db="EMBL/GenBank/DDBJ databases">
        <title>Glutamicibacter mishrai S5-52T (LMG 29155T = KCTC 39846T).</title>
        <authorList>
            <person name="Das S.K."/>
        </authorList>
    </citation>
    <scope>NUCLEOTIDE SEQUENCE [LARGE SCALE GENOMIC DNA]</scope>
    <source>
        <strain evidence="4 5">S5-52</strain>
    </source>
</reference>
<evidence type="ECO:0000259" key="3">
    <source>
        <dbReference type="Pfam" id="PF06722"/>
    </source>
</evidence>
<dbReference type="Pfam" id="PF06722">
    <property type="entry name" value="EryCIII-like_C"/>
    <property type="match status" value="1"/>
</dbReference>
<dbReference type="InterPro" id="IPR050426">
    <property type="entry name" value="Glycosyltransferase_28"/>
</dbReference>
<organism evidence="4 5">
    <name type="scientific">Glutamicibacter mishrai</name>
    <dbReference type="NCBI Taxonomy" id="1775880"/>
    <lineage>
        <taxon>Bacteria</taxon>
        <taxon>Bacillati</taxon>
        <taxon>Actinomycetota</taxon>
        <taxon>Actinomycetes</taxon>
        <taxon>Micrococcales</taxon>
        <taxon>Micrococcaceae</taxon>
        <taxon>Glutamicibacter</taxon>
    </lineage>
</organism>
<evidence type="ECO:0000313" key="4">
    <source>
        <dbReference type="EMBL" id="QIV88426.1"/>
    </source>
</evidence>
<name>A0A6H0SMR8_9MICC</name>
<dbReference type="GO" id="GO:0005975">
    <property type="term" value="P:carbohydrate metabolic process"/>
    <property type="evidence" value="ECO:0007669"/>
    <property type="project" value="InterPro"/>
</dbReference>
<evidence type="ECO:0000313" key="5">
    <source>
        <dbReference type="Proteomes" id="UP000502331"/>
    </source>
</evidence>
<gene>
    <name evidence="4" type="ORF">D3791_15715</name>
</gene>
<feature type="region of interest" description="Disordered" evidence="1">
    <location>
        <begin position="181"/>
        <end position="203"/>
    </location>
</feature>
<dbReference type="PANTHER" id="PTHR48050">
    <property type="entry name" value="STEROL 3-BETA-GLUCOSYLTRANSFERASE"/>
    <property type="match status" value="1"/>
</dbReference>
<accession>A0A6H0SMR8</accession>
<sequence>MRVLMVTPGTRGDVTPMAGLGQTLIRQGFDVAIAANPAYQEVVAASGCAFHELPGDMSALVNPAAPGTKTSPKDLRNYLAELGTYFDQAATGTLRAAEHCADLILANSVAPFAFDVAEALGIPSISAHLQPTEPSGQYAPMTLGTARSFGNVGNRALHHLLSSAKAPYDAPTARIRTELGLPKRSRAATERQRRKTGQPVLNGFSSAVVPRPADWHENIINCGYWWPATDPSWSAPAQLRDFLSAGEPPTFLGFGSTQALELDFLLEVARRTGRRTIVQGAGEFSETDVLGIGPVPHQWLFPQVTAVVHHAGAGTTAAGLRAGTPAVPVPIFTDQPFWAAQLHRLGAGTAPIPFKNLTVGSLTEAINEAVGNEQYRQSAKWLSTKLADEEDSALTVATFLEQYRPSR</sequence>
<dbReference type="FunFam" id="3.40.50.2000:FF:000009">
    <property type="entry name" value="Sterol 3-beta-glucosyltransferase UGT80A2"/>
    <property type="match status" value="1"/>
</dbReference>
<dbReference type="PANTHER" id="PTHR48050:SF13">
    <property type="entry name" value="STEROL 3-BETA-GLUCOSYLTRANSFERASE UGT80A2"/>
    <property type="match status" value="1"/>
</dbReference>
<proteinExistence type="predicted"/>
<keyword evidence="4" id="KW-0808">Transferase</keyword>
<dbReference type="Gene3D" id="3.40.50.2000">
    <property type="entry name" value="Glycogen Phosphorylase B"/>
    <property type="match status" value="2"/>
</dbReference>
<dbReference type="Pfam" id="PF03033">
    <property type="entry name" value="Glyco_transf_28"/>
    <property type="match status" value="1"/>
</dbReference>
<dbReference type="GO" id="GO:0016758">
    <property type="term" value="F:hexosyltransferase activity"/>
    <property type="evidence" value="ECO:0007669"/>
    <property type="project" value="InterPro"/>
</dbReference>
<dbReference type="RefSeq" id="WP_172512768.1">
    <property type="nucleotide sequence ID" value="NZ_CP032549.1"/>
</dbReference>
<dbReference type="InterPro" id="IPR002213">
    <property type="entry name" value="UDP_glucos_trans"/>
</dbReference>
<evidence type="ECO:0000259" key="2">
    <source>
        <dbReference type="Pfam" id="PF03033"/>
    </source>
</evidence>
<dbReference type="AlphaFoldDB" id="A0A6H0SMR8"/>
<evidence type="ECO:0000256" key="1">
    <source>
        <dbReference type="SAM" id="MobiDB-lite"/>
    </source>
</evidence>
<dbReference type="InterPro" id="IPR004276">
    <property type="entry name" value="GlycoTrans_28_N"/>
</dbReference>
<dbReference type="GO" id="GO:0033072">
    <property type="term" value="P:vancomycin biosynthetic process"/>
    <property type="evidence" value="ECO:0007669"/>
    <property type="project" value="UniProtKB-ARBA"/>
</dbReference>
<dbReference type="CDD" id="cd03784">
    <property type="entry name" value="GT1_Gtf-like"/>
    <property type="match status" value="1"/>
</dbReference>
<feature type="domain" description="Erythromycin biosynthesis protein CIII-like C-terminal" evidence="3">
    <location>
        <begin position="292"/>
        <end position="385"/>
    </location>
</feature>
<dbReference type="SUPFAM" id="SSF53756">
    <property type="entry name" value="UDP-Glycosyltransferase/glycogen phosphorylase"/>
    <property type="match status" value="1"/>
</dbReference>
<dbReference type="InterPro" id="IPR010610">
    <property type="entry name" value="EryCIII-like_C"/>
</dbReference>
<keyword evidence="5" id="KW-1185">Reference proteome</keyword>
<protein>
    <submittedName>
        <fullName evidence="4">Glycosyltransferase</fullName>
    </submittedName>
</protein>
<dbReference type="EMBL" id="CP032549">
    <property type="protein sequence ID" value="QIV88426.1"/>
    <property type="molecule type" value="Genomic_DNA"/>
</dbReference>
<feature type="domain" description="Glycosyltransferase family 28 N-terminal" evidence="2">
    <location>
        <begin position="3"/>
        <end position="129"/>
    </location>
</feature>
<dbReference type="Proteomes" id="UP000502331">
    <property type="component" value="Chromosome"/>
</dbReference>